<evidence type="ECO:0000313" key="2">
    <source>
        <dbReference type="Proteomes" id="UP000620124"/>
    </source>
</evidence>
<gene>
    <name evidence="1" type="ORF">MVEN_02607500</name>
</gene>
<comment type="caution">
    <text evidence="1">The sequence shown here is derived from an EMBL/GenBank/DDBJ whole genome shotgun (WGS) entry which is preliminary data.</text>
</comment>
<protein>
    <submittedName>
        <fullName evidence="1">Uncharacterized protein</fullName>
    </submittedName>
</protein>
<dbReference type="AlphaFoldDB" id="A0A8H6WU19"/>
<reference evidence="1" key="1">
    <citation type="submission" date="2020-05" db="EMBL/GenBank/DDBJ databases">
        <title>Mycena genomes resolve the evolution of fungal bioluminescence.</title>
        <authorList>
            <person name="Tsai I.J."/>
        </authorList>
    </citation>
    <scope>NUCLEOTIDE SEQUENCE</scope>
    <source>
        <strain evidence="1">CCC161011</strain>
    </source>
</reference>
<keyword evidence="2" id="KW-1185">Reference proteome</keyword>
<dbReference type="EMBL" id="JACAZI010000042">
    <property type="protein sequence ID" value="KAF7326544.1"/>
    <property type="molecule type" value="Genomic_DNA"/>
</dbReference>
<name>A0A8H6WU19_9AGAR</name>
<evidence type="ECO:0000313" key="1">
    <source>
        <dbReference type="EMBL" id="KAF7326544.1"/>
    </source>
</evidence>
<proteinExistence type="predicted"/>
<accession>A0A8H6WU19</accession>
<sequence>MPWNTPAVGKNWGIEVNLRNADGDIVYDEKRKPKKTKIKMADGFYADGTPQAFYFGPETERPGVFTGMAVILKERGHDITYTDHNGKLPLLTCESLPVVLAGLWMPTKKAWMESGPHGQAENILVIIRTQRV</sequence>
<dbReference type="Proteomes" id="UP000620124">
    <property type="component" value="Unassembled WGS sequence"/>
</dbReference>
<organism evidence="1 2">
    <name type="scientific">Mycena venus</name>
    <dbReference type="NCBI Taxonomy" id="2733690"/>
    <lineage>
        <taxon>Eukaryota</taxon>
        <taxon>Fungi</taxon>
        <taxon>Dikarya</taxon>
        <taxon>Basidiomycota</taxon>
        <taxon>Agaricomycotina</taxon>
        <taxon>Agaricomycetes</taxon>
        <taxon>Agaricomycetidae</taxon>
        <taxon>Agaricales</taxon>
        <taxon>Marasmiineae</taxon>
        <taxon>Mycenaceae</taxon>
        <taxon>Mycena</taxon>
    </lineage>
</organism>
<dbReference type="OrthoDB" id="10039611at2759"/>